<reference evidence="10" key="1">
    <citation type="journal article" date="2023" name="Nat. Commun.">
        <title>Diploid and tetraploid genomes of Acorus and the evolution of monocots.</title>
        <authorList>
            <person name="Ma L."/>
            <person name="Liu K.W."/>
            <person name="Li Z."/>
            <person name="Hsiao Y.Y."/>
            <person name="Qi Y."/>
            <person name="Fu T."/>
            <person name="Tang G.D."/>
            <person name="Zhang D."/>
            <person name="Sun W.H."/>
            <person name="Liu D.K."/>
            <person name="Li Y."/>
            <person name="Chen G.Z."/>
            <person name="Liu X.D."/>
            <person name="Liao X.Y."/>
            <person name="Jiang Y.T."/>
            <person name="Yu X."/>
            <person name="Hao Y."/>
            <person name="Huang J."/>
            <person name="Zhao X.W."/>
            <person name="Ke S."/>
            <person name="Chen Y.Y."/>
            <person name="Wu W.L."/>
            <person name="Hsu J.L."/>
            <person name="Lin Y.F."/>
            <person name="Huang M.D."/>
            <person name="Li C.Y."/>
            <person name="Huang L."/>
            <person name="Wang Z.W."/>
            <person name="Zhao X."/>
            <person name="Zhong W.Y."/>
            <person name="Peng D.H."/>
            <person name="Ahmad S."/>
            <person name="Lan S."/>
            <person name="Zhang J.S."/>
            <person name="Tsai W.C."/>
            <person name="Van de Peer Y."/>
            <person name="Liu Z.J."/>
        </authorList>
    </citation>
    <scope>NUCLEOTIDE SEQUENCE</scope>
    <source>
        <strain evidence="10">SCP</strain>
    </source>
</reference>
<gene>
    <name evidence="10" type="ORF">QJS04_geneDACA004241</name>
</gene>
<keyword evidence="6 8" id="KW-0472">Membrane</keyword>
<evidence type="ECO:0000256" key="5">
    <source>
        <dbReference type="ARBA" id="ARBA00022989"/>
    </source>
</evidence>
<dbReference type="GO" id="GO:0005524">
    <property type="term" value="F:ATP binding"/>
    <property type="evidence" value="ECO:0007669"/>
    <property type="project" value="InterPro"/>
</dbReference>
<evidence type="ECO:0000259" key="9">
    <source>
        <dbReference type="PROSITE" id="PS50929"/>
    </source>
</evidence>
<dbReference type="PANTHER" id="PTHR45136">
    <property type="entry name" value="ABC TRANSPORTER DOMAIN-CONTAINING PROTEIN"/>
    <property type="match status" value="1"/>
</dbReference>
<keyword evidence="4" id="KW-0677">Repeat</keyword>
<feature type="transmembrane region" description="Helical" evidence="8">
    <location>
        <begin position="59"/>
        <end position="80"/>
    </location>
</feature>
<dbReference type="EMBL" id="JAUJYN010000005">
    <property type="protein sequence ID" value="KAK1271132.1"/>
    <property type="molecule type" value="Genomic_DNA"/>
</dbReference>
<evidence type="ECO:0000256" key="4">
    <source>
        <dbReference type="ARBA" id="ARBA00022737"/>
    </source>
</evidence>
<keyword evidence="11" id="KW-1185">Reference proteome</keyword>
<keyword evidence="2" id="KW-0813">Transport</keyword>
<comment type="similarity">
    <text evidence="1">Belongs to the ABC transporter superfamily. ABCB family. Multidrug resistance exporter (TC 3.A.1.201) subfamily.</text>
</comment>
<organism evidence="10 11">
    <name type="scientific">Acorus gramineus</name>
    <name type="common">Dwarf sweet flag</name>
    <dbReference type="NCBI Taxonomy" id="55184"/>
    <lineage>
        <taxon>Eukaryota</taxon>
        <taxon>Viridiplantae</taxon>
        <taxon>Streptophyta</taxon>
        <taxon>Embryophyta</taxon>
        <taxon>Tracheophyta</taxon>
        <taxon>Spermatophyta</taxon>
        <taxon>Magnoliopsida</taxon>
        <taxon>Liliopsida</taxon>
        <taxon>Acoraceae</taxon>
        <taxon>Acorus</taxon>
    </lineage>
</organism>
<feature type="transmembrane region" description="Helical" evidence="8">
    <location>
        <begin position="139"/>
        <end position="158"/>
    </location>
</feature>
<accession>A0AAV9B529</accession>
<evidence type="ECO:0000256" key="3">
    <source>
        <dbReference type="ARBA" id="ARBA00022692"/>
    </source>
</evidence>
<evidence type="ECO:0000256" key="2">
    <source>
        <dbReference type="ARBA" id="ARBA00022448"/>
    </source>
</evidence>
<keyword evidence="3 8" id="KW-0812">Transmembrane</keyword>
<dbReference type="Pfam" id="PF00664">
    <property type="entry name" value="ABC_membrane"/>
    <property type="match status" value="1"/>
</dbReference>
<name>A0AAV9B529_ACOGR</name>
<sequence length="185" mass="19624">MLMAVGTIGCVMDGASTPLIMLALSQVMNMYAATNFLMNISTFFTSQLVAFYLCWRLALVMTPALTLLVAPMIVYGKLLAEVMKNIQKSHMAAGGIAEQALSSIRTVFSYVAESYVEQKFSAALELGLKLGVKQGLMKGMAFGTIGIAYALWSLQAWYGSVLVIGNGAKGGDVFNAGVCIIVGGL</sequence>
<evidence type="ECO:0000256" key="6">
    <source>
        <dbReference type="ARBA" id="ARBA00023136"/>
    </source>
</evidence>
<proteinExistence type="inferred from homology"/>
<dbReference type="PANTHER" id="PTHR45136:SF2">
    <property type="entry name" value="ABC TRANSPORTER DOMAIN-CONTAINING PROTEIN"/>
    <property type="match status" value="1"/>
</dbReference>
<comment type="caution">
    <text evidence="10">The sequence shown here is derived from an EMBL/GenBank/DDBJ whole genome shotgun (WGS) entry which is preliminary data.</text>
</comment>
<evidence type="ECO:0000256" key="8">
    <source>
        <dbReference type="SAM" id="Phobius"/>
    </source>
</evidence>
<feature type="transmembrane region" description="Helical" evidence="8">
    <location>
        <begin position="6"/>
        <end position="24"/>
    </location>
</feature>
<keyword evidence="7" id="KW-0325">Glycoprotein</keyword>
<dbReference type="InterPro" id="IPR036640">
    <property type="entry name" value="ABC1_TM_sf"/>
</dbReference>
<evidence type="ECO:0000313" key="11">
    <source>
        <dbReference type="Proteomes" id="UP001179952"/>
    </source>
</evidence>
<reference evidence="10" key="2">
    <citation type="submission" date="2023-06" db="EMBL/GenBank/DDBJ databases">
        <authorList>
            <person name="Ma L."/>
            <person name="Liu K.-W."/>
            <person name="Li Z."/>
            <person name="Hsiao Y.-Y."/>
            <person name="Qi Y."/>
            <person name="Fu T."/>
            <person name="Tang G."/>
            <person name="Zhang D."/>
            <person name="Sun W.-H."/>
            <person name="Liu D.-K."/>
            <person name="Li Y."/>
            <person name="Chen G.-Z."/>
            <person name="Liu X.-D."/>
            <person name="Liao X.-Y."/>
            <person name="Jiang Y.-T."/>
            <person name="Yu X."/>
            <person name="Hao Y."/>
            <person name="Huang J."/>
            <person name="Zhao X.-W."/>
            <person name="Ke S."/>
            <person name="Chen Y.-Y."/>
            <person name="Wu W.-L."/>
            <person name="Hsu J.-L."/>
            <person name="Lin Y.-F."/>
            <person name="Huang M.-D."/>
            <person name="Li C.-Y."/>
            <person name="Huang L."/>
            <person name="Wang Z.-W."/>
            <person name="Zhao X."/>
            <person name="Zhong W.-Y."/>
            <person name="Peng D.-H."/>
            <person name="Ahmad S."/>
            <person name="Lan S."/>
            <person name="Zhang J.-S."/>
            <person name="Tsai W.-C."/>
            <person name="Van De Peer Y."/>
            <person name="Liu Z.-J."/>
        </authorList>
    </citation>
    <scope>NUCLEOTIDE SEQUENCE</scope>
    <source>
        <strain evidence="10">SCP</strain>
        <tissue evidence="10">Leaves</tissue>
    </source>
</reference>
<dbReference type="PROSITE" id="PS50929">
    <property type="entry name" value="ABC_TM1F"/>
    <property type="match status" value="1"/>
</dbReference>
<dbReference type="Proteomes" id="UP001179952">
    <property type="component" value="Unassembled WGS sequence"/>
</dbReference>
<evidence type="ECO:0000256" key="1">
    <source>
        <dbReference type="ARBA" id="ARBA00007577"/>
    </source>
</evidence>
<dbReference type="InterPro" id="IPR011527">
    <property type="entry name" value="ABC1_TM_dom"/>
</dbReference>
<protein>
    <submittedName>
        <fullName evidence="10">ABC transporter B family member 15</fullName>
    </submittedName>
</protein>
<keyword evidence="5 8" id="KW-1133">Transmembrane helix</keyword>
<dbReference type="SUPFAM" id="SSF90123">
    <property type="entry name" value="ABC transporter transmembrane region"/>
    <property type="match status" value="1"/>
</dbReference>
<feature type="domain" description="ABC transmembrane type-1" evidence="9">
    <location>
        <begin position="36"/>
        <end position="174"/>
    </location>
</feature>
<dbReference type="AlphaFoldDB" id="A0AAV9B529"/>
<feature type="transmembrane region" description="Helical" evidence="8">
    <location>
        <begin position="36"/>
        <end position="53"/>
    </location>
</feature>
<dbReference type="GO" id="GO:0140359">
    <property type="term" value="F:ABC-type transporter activity"/>
    <property type="evidence" value="ECO:0007669"/>
    <property type="project" value="InterPro"/>
</dbReference>
<dbReference type="GO" id="GO:0016020">
    <property type="term" value="C:membrane"/>
    <property type="evidence" value="ECO:0007669"/>
    <property type="project" value="InterPro"/>
</dbReference>
<dbReference type="Gene3D" id="1.20.1560.10">
    <property type="entry name" value="ABC transporter type 1, transmembrane domain"/>
    <property type="match status" value="1"/>
</dbReference>
<evidence type="ECO:0000313" key="10">
    <source>
        <dbReference type="EMBL" id="KAK1271132.1"/>
    </source>
</evidence>
<evidence type="ECO:0000256" key="7">
    <source>
        <dbReference type="ARBA" id="ARBA00023180"/>
    </source>
</evidence>